<dbReference type="PANTHER" id="PTHR33710">
    <property type="entry name" value="BNAC02G09200D PROTEIN"/>
    <property type="match status" value="1"/>
</dbReference>
<keyword evidence="1" id="KW-1185">Reference proteome</keyword>
<evidence type="ECO:0000313" key="1">
    <source>
        <dbReference type="Proteomes" id="UP001652660"/>
    </source>
</evidence>
<dbReference type="RefSeq" id="XP_071902842.1">
    <property type="nucleotide sequence ID" value="XM_072046741.1"/>
</dbReference>
<accession>A0ABM4U6D5</accession>
<evidence type="ECO:0000313" key="2">
    <source>
        <dbReference type="RefSeq" id="XP_071902842.1"/>
    </source>
</evidence>
<organism evidence="1 2">
    <name type="scientific">Coffea arabica</name>
    <name type="common">Arabian coffee</name>
    <dbReference type="NCBI Taxonomy" id="13443"/>
    <lineage>
        <taxon>Eukaryota</taxon>
        <taxon>Viridiplantae</taxon>
        <taxon>Streptophyta</taxon>
        <taxon>Embryophyta</taxon>
        <taxon>Tracheophyta</taxon>
        <taxon>Spermatophyta</taxon>
        <taxon>Magnoliopsida</taxon>
        <taxon>eudicotyledons</taxon>
        <taxon>Gunneridae</taxon>
        <taxon>Pentapetalae</taxon>
        <taxon>asterids</taxon>
        <taxon>lamiids</taxon>
        <taxon>Gentianales</taxon>
        <taxon>Rubiaceae</taxon>
        <taxon>Ixoroideae</taxon>
        <taxon>Gardenieae complex</taxon>
        <taxon>Bertiereae - Coffeeae clade</taxon>
        <taxon>Coffeeae</taxon>
        <taxon>Coffea</taxon>
    </lineage>
</organism>
<proteinExistence type="predicted"/>
<gene>
    <name evidence="2" type="primary">LOC140005744</name>
</gene>
<dbReference type="Proteomes" id="UP001652660">
    <property type="component" value="Chromosome 1c"/>
</dbReference>
<name>A0ABM4U6D5_COFAR</name>
<reference evidence="2" key="2">
    <citation type="submission" date="2025-08" db="UniProtKB">
        <authorList>
            <consortium name="RefSeq"/>
        </authorList>
    </citation>
    <scope>IDENTIFICATION</scope>
    <source>
        <tissue evidence="2">Leaves</tissue>
    </source>
</reference>
<reference evidence="1" key="1">
    <citation type="journal article" date="2025" name="Foods">
        <title>Unveiling the Microbial Signatures of Arabica Coffee Cherries: Insights into Ripeness Specific Diversity, Functional Traits, and Implications for Quality and Safety.</title>
        <authorList>
            <consortium name="RefSeq"/>
            <person name="Tenea G.N."/>
            <person name="Cifuentes V."/>
            <person name="Reyes P."/>
            <person name="Cevallos-Vallejos M."/>
        </authorList>
    </citation>
    <scope>NUCLEOTIDE SEQUENCE [LARGE SCALE GENOMIC DNA]</scope>
</reference>
<sequence length="211" mass="25460">MDIGFTGHPWTWCNNWEDAGEVKQRLDRGLCSFSWAQVYEDVNCRHIDSYASDHSILIINTTRNSSRRNKRFYFDKRWLKRDDIGEVIRVAWQQETYGSRMFQVQKKIKNCRIALLKWENQFQTNSRQKVEHIKNQLSELRQSHGGTRKGRIASLKIQLKDAYKEEEQHWHQKSRIQWLKEGDKNTKYFHALVHGRRRRNRLNKLQRDDGT</sequence>
<protein>
    <submittedName>
        <fullName evidence="2">Uncharacterized protein</fullName>
    </submittedName>
</protein>
<dbReference type="GeneID" id="140005744"/>
<dbReference type="PANTHER" id="PTHR33710:SF71">
    <property type="entry name" value="ENDONUCLEASE_EXONUCLEASE_PHOSPHATASE DOMAIN-CONTAINING PROTEIN"/>
    <property type="match status" value="1"/>
</dbReference>